<evidence type="ECO:0000313" key="3">
    <source>
        <dbReference type="EMBL" id="KAG2995825.1"/>
    </source>
</evidence>
<accession>A0A329T5S5</accession>
<dbReference type="EMBL" id="RCMK01000082">
    <property type="protein sequence ID" value="KAG2949891.1"/>
    <property type="molecule type" value="Genomic_DNA"/>
</dbReference>
<evidence type="ECO:0000313" key="5">
    <source>
        <dbReference type="EMBL" id="RAW43516.1"/>
    </source>
</evidence>
<dbReference type="EMBL" id="MJFZ01000003">
    <property type="protein sequence ID" value="RAW43516.1"/>
    <property type="molecule type" value="Genomic_DNA"/>
</dbReference>
<evidence type="ECO:0000313" key="6">
    <source>
        <dbReference type="Proteomes" id="UP000251314"/>
    </source>
</evidence>
<proteinExistence type="predicted"/>
<reference evidence="4" key="2">
    <citation type="submission" date="2018-05" db="EMBL/GenBank/DDBJ databases">
        <title>Effector identification in a new, highly contiguous assembly of the strawberry crown rot pathogen Phytophthora cactorum.</title>
        <authorList>
            <person name="Armitage A.D."/>
            <person name="Nellist C.F."/>
            <person name="Bates H."/>
            <person name="Vickerstaff R.J."/>
            <person name="Harrison R.J."/>
        </authorList>
    </citation>
    <scope>NUCLEOTIDE SEQUENCE</scope>
    <source>
        <strain evidence="1">4032</strain>
        <strain evidence="2">4040</strain>
        <strain evidence="3">P415</strain>
        <strain evidence="4">P421</strain>
    </source>
</reference>
<dbReference type="AlphaFoldDB" id="A0A329T5S5"/>
<dbReference type="Proteomes" id="UP000736787">
    <property type="component" value="Unassembled WGS sequence"/>
</dbReference>
<evidence type="ECO:0000313" key="2">
    <source>
        <dbReference type="EMBL" id="KAG2949891.1"/>
    </source>
</evidence>
<gene>
    <name evidence="5" type="ORF">PC110_g280</name>
    <name evidence="1" type="ORF">PC115_g2986</name>
    <name evidence="2" type="ORF">PC117_g4905</name>
    <name evidence="3" type="ORF">PC118_g2810</name>
    <name evidence="4" type="ORF">PC129_g3661</name>
</gene>
<dbReference type="EMBL" id="RCML01000044">
    <property type="protein sequence ID" value="KAG2995825.1"/>
    <property type="molecule type" value="Genomic_DNA"/>
</dbReference>
<organism evidence="5 6">
    <name type="scientific">Phytophthora cactorum</name>
    <dbReference type="NCBI Taxonomy" id="29920"/>
    <lineage>
        <taxon>Eukaryota</taxon>
        <taxon>Sar</taxon>
        <taxon>Stramenopiles</taxon>
        <taxon>Oomycota</taxon>
        <taxon>Peronosporomycetes</taxon>
        <taxon>Peronosporales</taxon>
        <taxon>Peronosporaceae</taxon>
        <taxon>Phytophthora</taxon>
    </lineage>
</organism>
<evidence type="ECO:0000313" key="1">
    <source>
        <dbReference type="EMBL" id="KAG2939637.1"/>
    </source>
</evidence>
<dbReference type="EMBL" id="RCMV01000076">
    <property type="protein sequence ID" value="KAG3225710.1"/>
    <property type="molecule type" value="Genomic_DNA"/>
</dbReference>
<dbReference type="Proteomes" id="UP000760860">
    <property type="component" value="Unassembled WGS sequence"/>
</dbReference>
<protein>
    <submittedName>
        <fullName evidence="5">Uncharacterized protein</fullName>
    </submittedName>
</protein>
<dbReference type="Proteomes" id="UP000774804">
    <property type="component" value="Unassembled WGS sequence"/>
</dbReference>
<dbReference type="OrthoDB" id="91707at2759"/>
<keyword evidence="6" id="KW-1185">Reference proteome</keyword>
<sequence>MAGDVALAFRNICIHSNSVYLFAGQIEEDDIIVIELSAPYGWTGSSGFYEIAGGAIAYVHGVNTNAVCPDGFFNYHWVDGHT</sequence>
<evidence type="ECO:0000313" key="4">
    <source>
        <dbReference type="EMBL" id="KAG3225710.1"/>
    </source>
</evidence>
<comment type="caution">
    <text evidence="5">The sequence shown here is derived from an EMBL/GenBank/DDBJ whole genome shotgun (WGS) entry which is preliminary data.</text>
</comment>
<dbReference type="Proteomes" id="UP000697107">
    <property type="component" value="Unassembled WGS sequence"/>
</dbReference>
<dbReference type="EMBL" id="RCMI01000047">
    <property type="protein sequence ID" value="KAG2939637.1"/>
    <property type="molecule type" value="Genomic_DNA"/>
</dbReference>
<dbReference type="Proteomes" id="UP000251314">
    <property type="component" value="Unassembled WGS sequence"/>
</dbReference>
<name>A0A329T5S5_9STRA</name>
<reference evidence="5 6" key="1">
    <citation type="submission" date="2018-01" db="EMBL/GenBank/DDBJ databases">
        <title>Draft genome of the strawberry crown rot pathogen Phytophthora cactorum.</title>
        <authorList>
            <person name="Armitage A.D."/>
            <person name="Lysoe E."/>
            <person name="Nellist C.F."/>
            <person name="Harrison R.J."/>
            <person name="Brurberg M.B."/>
        </authorList>
    </citation>
    <scope>NUCLEOTIDE SEQUENCE [LARGE SCALE GENOMIC DNA]</scope>
    <source>
        <strain evidence="5 6">10300</strain>
    </source>
</reference>
<dbReference type="VEuPathDB" id="FungiDB:PC110_g280"/>